<dbReference type="Pfam" id="PF13276">
    <property type="entry name" value="HTH_21"/>
    <property type="match status" value="1"/>
</dbReference>
<organism evidence="3 4">
    <name type="scientific">Frankia alni (strain DSM 45986 / CECT 9034 / ACN14a)</name>
    <dbReference type="NCBI Taxonomy" id="326424"/>
    <lineage>
        <taxon>Bacteria</taxon>
        <taxon>Bacillati</taxon>
        <taxon>Actinomycetota</taxon>
        <taxon>Actinomycetes</taxon>
        <taxon>Frankiales</taxon>
        <taxon>Frankiaceae</taxon>
        <taxon>Frankia</taxon>
    </lineage>
</organism>
<dbReference type="HOGENOM" id="CLU_1746948_0_0_11"/>
<feature type="domain" description="HTH-like" evidence="2">
    <location>
        <begin position="2"/>
        <end position="46"/>
    </location>
</feature>
<feature type="compositionally biased region" description="Basic residues" evidence="1">
    <location>
        <begin position="59"/>
        <end position="92"/>
    </location>
</feature>
<evidence type="ECO:0000313" key="3">
    <source>
        <dbReference type="EMBL" id="CAJ61178.1"/>
    </source>
</evidence>
<dbReference type="eggNOG" id="COG2801">
    <property type="taxonomic scope" value="Bacteria"/>
</dbReference>
<gene>
    <name evidence="3" type="ordered locus">FRAAL2531</name>
</gene>
<evidence type="ECO:0000259" key="2">
    <source>
        <dbReference type="Pfam" id="PF13276"/>
    </source>
</evidence>
<dbReference type="Proteomes" id="UP000000657">
    <property type="component" value="Chromosome"/>
</dbReference>
<name>Q0RMR9_FRAAA</name>
<sequence>MFAASRQTYGARRIAAALTTSGRPTSVRLVRRIMRRAGLKGCQPKAYRRTTTPGQAPARRPHPPRLHRHPPWRQARRGHHLRPHGRRMAVSRHRHRPLLPQGHRLVDGEPHAHRTHHRRVHHGHLPHRPHIRRDLSSDRGTQVIRRSSG</sequence>
<dbReference type="AlphaFoldDB" id="Q0RMR9"/>
<dbReference type="KEGG" id="fal:FRAAL2531"/>
<feature type="compositionally biased region" description="Polar residues" evidence="1">
    <location>
        <begin position="138"/>
        <end position="149"/>
    </location>
</feature>
<keyword evidence="4" id="KW-1185">Reference proteome</keyword>
<reference evidence="3 4" key="1">
    <citation type="journal article" date="2007" name="Genome Res.">
        <title>Genome characteristics of facultatively symbiotic Frankia sp. strains reflect host range and host plant biogeography.</title>
        <authorList>
            <person name="Normand P."/>
            <person name="Lapierre P."/>
            <person name="Tisa L.S."/>
            <person name="Gogarten J.P."/>
            <person name="Alloisio N."/>
            <person name="Bagnarol E."/>
            <person name="Bassi C.A."/>
            <person name="Berry A.M."/>
            <person name="Bickhart D.M."/>
            <person name="Choisne N."/>
            <person name="Couloux A."/>
            <person name="Cournoyer B."/>
            <person name="Cruveiller S."/>
            <person name="Daubin V."/>
            <person name="Demange N."/>
            <person name="Francino M.P."/>
            <person name="Goltsman E."/>
            <person name="Huang Y."/>
            <person name="Kopp O.R."/>
            <person name="Labarre L."/>
            <person name="Lapidus A."/>
            <person name="Lavire C."/>
            <person name="Marechal J."/>
            <person name="Martinez M."/>
            <person name="Mastronunzio J.E."/>
            <person name="Mullin B.C."/>
            <person name="Niemann J."/>
            <person name="Pujic P."/>
            <person name="Rawnsley T."/>
            <person name="Rouy Z."/>
            <person name="Schenowitz C."/>
            <person name="Sellstedt A."/>
            <person name="Tavares F."/>
            <person name="Tomkins J.P."/>
            <person name="Vallenet D."/>
            <person name="Valverde C."/>
            <person name="Wall L.G."/>
            <person name="Wang Y."/>
            <person name="Medigue C."/>
            <person name="Benson D.R."/>
        </authorList>
    </citation>
    <scope>NUCLEOTIDE SEQUENCE [LARGE SCALE GENOMIC DNA]</scope>
    <source>
        <strain evidence="4">DSM 45986 / CECT 9034 / ACN14a</strain>
    </source>
</reference>
<protein>
    <recommendedName>
        <fullName evidence="2">HTH-like domain-containing protein</fullName>
    </recommendedName>
</protein>
<evidence type="ECO:0000256" key="1">
    <source>
        <dbReference type="SAM" id="MobiDB-lite"/>
    </source>
</evidence>
<proteinExistence type="predicted"/>
<accession>Q0RMR9</accession>
<dbReference type="EMBL" id="CT573213">
    <property type="protein sequence ID" value="CAJ61178.1"/>
    <property type="molecule type" value="Genomic_DNA"/>
</dbReference>
<feature type="compositionally biased region" description="Basic residues" evidence="1">
    <location>
        <begin position="113"/>
        <end position="131"/>
    </location>
</feature>
<evidence type="ECO:0000313" key="4">
    <source>
        <dbReference type="Proteomes" id="UP000000657"/>
    </source>
</evidence>
<feature type="region of interest" description="Disordered" evidence="1">
    <location>
        <begin position="45"/>
        <end position="92"/>
    </location>
</feature>
<feature type="region of interest" description="Disordered" evidence="1">
    <location>
        <begin position="111"/>
        <end position="149"/>
    </location>
</feature>
<dbReference type="InterPro" id="IPR025948">
    <property type="entry name" value="HTH-like_dom"/>
</dbReference>